<dbReference type="EMBL" id="CP003924">
    <property type="protein sequence ID" value="AGS35639.1"/>
    <property type="molecule type" value="Genomic_DNA"/>
</dbReference>
<dbReference type="PATRIC" id="fig|1224163.3.peg.2185"/>
<name>S5SWN4_9CORY</name>
<dbReference type="SUPFAM" id="SSF90123">
    <property type="entry name" value="ABC transporter transmembrane region"/>
    <property type="match status" value="1"/>
</dbReference>
<dbReference type="KEGG" id="cmd:B841_10835"/>
<proteinExistence type="predicted"/>
<feature type="domain" description="ABC transmembrane type-1" evidence="8">
    <location>
        <begin position="23"/>
        <end position="308"/>
    </location>
</feature>
<feature type="transmembrane region" description="Helical" evidence="7">
    <location>
        <begin position="62"/>
        <end position="84"/>
    </location>
</feature>
<dbReference type="PANTHER" id="PTHR24221">
    <property type="entry name" value="ATP-BINDING CASSETTE SUB-FAMILY B"/>
    <property type="match status" value="1"/>
</dbReference>
<keyword evidence="2 7" id="KW-0812">Transmembrane</keyword>
<dbReference type="Pfam" id="PF00664">
    <property type="entry name" value="ABC_membrane"/>
    <property type="match status" value="1"/>
</dbReference>
<protein>
    <submittedName>
        <fullName evidence="9">ATP-binding/permease protein cydD</fullName>
    </submittedName>
</protein>
<dbReference type="InterPro" id="IPR036640">
    <property type="entry name" value="ABC1_TM_sf"/>
</dbReference>
<dbReference type="Proteomes" id="UP000015388">
    <property type="component" value="Chromosome"/>
</dbReference>
<organism evidence="9 10">
    <name type="scientific">Corynebacterium maris DSM 45190</name>
    <dbReference type="NCBI Taxonomy" id="1224163"/>
    <lineage>
        <taxon>Bacteria</taxon>
        <taxon>Bacillati</taxon>
        <taxon>Actinomycetota</taxon>
        <taxon>Actinomycetes</taxon>
        <taxon>Mycobacteriales</taxon>
        <taxon>Corynebacteriaceae</taxon>
        <taxon>Corynebacterium</taxon>
    </lineage>
</organism>
<dbReference type="InterPro" id="IPR027417">
    <property type="entry name" value="P-loop_NTPase"/>
</dbReference>
<keyword evidence="10" id="KW-1185">Reference proteome</keyword>
<dbReference type="SMART" id="SM00382">
    <property type="entry name" value="AAA"/>
    <property type="match status" value="1"/>
</dbReference>
<dbReference type="SUPFAM" id="SSF52540">
    <property type="entry name" value="P-loop containing nucleoside triphosphate hydrolases"/>
    <property type="match status" value="1"/>
</dbReference>
<dbReference type="InterPro" id="IPR039421">
    <property type="entry name" value="Type_1_exporter"/>
</dbReference>
<evidence type="ECO:0000256" key="4">
    <source>
        <dbReference type="ARBA" id="ARBA00022840"/>
    </source>
</evidence>
<dbReference type="InterPro" id="IPR003439">
    <property type="entry name" value="ABC_transporter-like_ATP-bd"/>
</dbReference>
<keyword evidence="5 7" id="KW-1133">Transmembrane helix</keyword>
<dbReference type="CDD" id="cd18584">
    <property type="entry name" value="ABC_6TM_AarD_CydD"/>
    <property type="match status" value="1"/>
</dbReference>
<gene>
    <name evidence="9" type="ORF">B841_10835</name>
</gene>
<dbReference type="InterPro" id="IPR011527">
    <property type="entry name" value="ABC1_TM_dom"/>
</dbReference>
<dbReference type="GO" id="GO:0005524">
    <property type="term" value="F:ATP binding"/>
    <property type="evidence" value="ECO:0007669"/>
    <property type="project" value="UniProtKB-KW"/>
</dbReference>
<reference evidence="9 10" key="1">
    <citation type="submission" date="2012-11" db="EMBL/GenBank/DDBJ databases">
        <title>The complete genome sequence of Corynebacterium maris Coryn-1 (=DSM 45190).</title>
        <authorList>
            <person name="Schaffert L."/>
            <person name="Albersmeier A."/>
            <person name="Kalinowski J."/>
            <person name="Ruckert C."/>
        </authorList>
    </citation>
    <scope>NUCLEOTIDE SEQUENCE [LARGE SCALE GENOMIC DNA]</scope>
    <source>
        <strain evidence="10">Coryn-1</strain>
    </source>
</reference>
<dbReference type="RefSeq" id="WP_020935571.1">
    <property type="nucleotide sequence ID" value="NC_021915.1"/>
</dbReference>
<dbReference type="InterPro" id="IPR003593">
    <property type="entry name" value="AAA+_ATPase"/>
</dbReference>
<evidence type="ECO:0000256" key="7">
    <source>
        <dbReference type="SAM" id="Phobius"/>
    </source>
</evidence>
<dbReference type="PROSITE" id="PS50929">
    <property type="entry name" value="ABC_TM1F"/>
    <property type="match status" value="1"/>
</dbReference>
<evidence type="ECO:0000256" key="6">
    <source>
        <dbReference type="ARBA" id="ARBA00023136"/>
    </source>
</evidence>
<evidence type="ECO:0000259" key="8">
    <source>
        <dbReference type="PROSITE" id="PS50929"/>
    </source>
</evidence>
<dbReference type="AlphaFoldDB" id="S5SWN4"/>
<evidence type="ECO:0000313" key="9">
    <source>
        <dbReference type="EMBL" id="AGS35639.1"/>
    </source>
</evidence>
<evidence type="ECO:0000256" key="5">
    <source>
        <dbReference type="ARBA" id="ARBA00022989"/>
    </source>
</evidence>
<dbReference type="STRING" id="1224163.B841_10835"/>
<evidence type="ECO:0000256" key="3">
    <source>
        <dbReference type="ARBA" id="ARBA00022741"/>
    </source>
</evidence>
<dbReference type="GO" id="GO:0016887">
    <property type="term" value="F:ATP hydrolysis activity"/>
    <property type="evidence" value="ECO:0007669"/>
    <property type="project" value="InterPro"/>
</dbReference>
<evidence type="ECO:0000256" key="1">
    <source>
        <dbReference type="ARBA" id="ARBA00004651"/>
    </source>
</evidence>
<dbReference type="GO" id="GO:0140359">
    <property type="term" value="F:ABC-type transporter activity"/>
    <property type="evidence" value="ECO:0007669"/>
    <property type="project" value="InterPro"/>
</dbReference>
<comment type="subcellular location">
    <subcellularLocation>
        <location evidence="1">Cell membrane</location>
        <topology evidence="1">Multi-pass membrane protein</topology>
    </subcellularLocation>
</comment>
<dbReference type="Pfam" id="PF00005">
    <property type="entry name" value="ABC_tran"/>
    <property type="match status" value="1"/>
</dbReference>
<keyword evidence="3" id="KW-0547">Nucleotide-binding</keyword>
<dbReference type="Gene3D" id="3.40.50.300">
    <property type="entry name" value="P-loop containing nucleotide triphosphate hydrolases"/>
    <property type="match status" value="1"/>
</dbReference>
<dbReference type="HOGENOM" id="CLU_000604_84_9_11"/>
<dbReference type="OrthoDB" id="9806127at2"/>
<keyword evidence="6 7" id="KW-0472">Membrane</keyword>
<dbReference type="Gene3D" id="1.20.1560.10">
    <property type="entry name" value="ABC transporter type 1, transmembrane domain"/>
    <property type="match status" value="1"/>
</dbReference>
<feature type="transmembrane region" description="Helical" evidence="7">
    <location>
        <begin position="167"/>
        <end position="186"/>
    </location>
</feature>
<evidence type="ECO:0000313" key="10">
    <source>
        <dbReference type="Proteomes" id="UP000015388"/>
    </source>
</evidence>
<evidence type="ECO:0000256" key="2">
    <source>
        <dbReference type="ARBA" id="ARBA00022692"/>
    </source>
</evidence>
<feature type="transmembrane region" description="Helical" evidence="7">
    <location>
        <begin position="28"/>
        <end position="50"/>
    </location>
</feature>
<sequence>MASPVDKRLLSLIPPVSRLIARAGVTQAASTVLVLARGVLIGWVAAQAIIQTAEFGAPQWDALTWPVVALVAVVLLHGGVSYVAKRQGSRSVGDVVDTLRVKALDALRRRDPRQVQEQSAHWRTVLTDGVAEFRPYLSEFLPSLVALVLATPAALLVVFFLDPLSGVLALITLPLIPLFMVLIGKLTAVHTERRLRVTSALGGQLADLLSGAVTLRSLGAVRQPSRQLRSTGEAHEKATMGVLRLAFLSSFALEFLATLSVALVAVNIGLRLVYGEMDLVAGLIVLIIIPEVYNPVRQVGQNYHAAADGLSAAEEILDLLESDGAAPAGGYLSPAADATVSAADLSIGGRDGVRPAHLNFTARPGTVTVLYGPNGSGKSTVFLAVLGMLPDAAVTGRVTAPPADKISYLPARPVLTPGTVASNTTLLGAEPALAASASTDVGLDLPPDHAVYAAGRGVSAGQGQRIGLARTLARADGGAPVLLLDEPSAHLSPELVAELIDALLARAARGDTVIIASHDDRMVAIADEVVHL</sequence>
<dbReference type="eggNOG" id="COG4988">
    <property type="taxonomic scope" value="Bacteria"/>
</dbReference>
<dbReference type="PANTHER" id="PTHR24221:SF590">
    <property type="entry name" value="COMPONENT LINKED WITH THE ASSEMBLY OF CYTOCHROME' TRANSPORT TRANSMEMBRANE ATP-BINDING PROTEIN ABC TRANSPORTER CYDD-RELATED"/>
    <property type="match status" value="1"/>
</dbReference>
<feature type="transmembrane region" description="Helical" evidence="7">
    <location>
        <begin position="140"/>
        <end position="161"/>
    </location>
</feature>
<keyword evidence="4 9" id="KW-0067">ATP-binding</keyword>
<feature type="transmembrane region" description="Helical" evidence="7">
    <location>
        <begin position="245"/>
        <end position="266"/>
    </location>
</feature>
<dbReference type="GO" id="GO:0005886">
    <property type="term" value="C:plasma membrane"/>
    <property type="evidence" value="ECO:0007669"/>
    <property type="project" value="UniProtKB-SubCell"/>
</dbReference>
<accession>S5SWN4</accession>